<feature type="transmembrane region" description="Helical" evidence="7">
    <location>
        <begin position="113"/>
        <end position="133"/>
    </location>
</feature>
<dbReference type="Pfam" id="PF00528">
    <property type="entry name" value="BPD_transp_1"/>
    <property type="match status" value="1"/>
</dbReference>
<evidence type="ECO:0000256" key="4">
    <source>
        <dbReference type="ARBA" id="ARBA00022692"/>
    </source>
</evidence>
<dbReference type="EMBL" id="JAGZGG010000035">
    <property type="protein sequence ID" value="MBS5333246.1"/>
    <property type="molecule type" value="Genomic_DNA"/>
</dbReference>
<proteinExistence type="inferred from homology"/>
<protein>
    <submittedName>
        <fullName evidence="9">Carbohydrate ABC transporter permease</fullName>
    </submittedName>
</protein>
<dbReference type="InterPro" id="IPR050901">
    <property type="entry name" value="BP-dep_ABC_trans_perm"/>
</dbReference>
<keyword evidence="3" id="KW-1003">Cell membrane</keyword>
<keyword evidence="4 7" id="KW-0812">Transmembrane</keyword>
<dbReference type="PROSITE" id="PS50928">
    <property type="entry name" value="ABC_TM1"/>
    <property type="match status" value="1"/>
</dbReference>
<accession>A0A943HK22</accession>
<dbReference type="PANTHER" id="PTHR32243">
    <property type="entry name" value="MALTOSE TRANSPORT SYSTEM PERMEASE-RELATED"/>
    <property type="match status" value="1"/>
</dbReference>
<evidence type="ECO:0000313" key="10">
    <source>
        <dbReference type="Proteomes" id="UP000759273"/>
    </source>
</evidence>
<evidence type="ECO:0000256" key="2">
    <source>
        <dbReference type="ARBA" id="ARBA00022448"/>
    </source>
</evidence>
<comment type="caution">
    <text evidence="9">The sequence shown here is derived from an EMBL/GenBank/DDBJ whole genome shotgun (WGS) entry which is preliminary data.</text>
</comment>
<evidence type="ECO:0000259" key="8">
    <source>
        <dbReference type="PROSITE" id="PS50928"/>
    </source>
</evidence>
<evidence type="ECO:0000256" key="1">
    <source>
        <dbReference type="ARBA" id="ARBA00004651"/>
    </source>
</evidence>
<sequence>MTQNEKSKIRAKVIKWVTRLFLILVAIIMLYPLAWNVVSSFKTSTEFLTDPFAWPQGLAWDNYVRAYEKSNLAANIGNSIYVVLETLVIIVVCVVPCSYCLVRYKFPGAKLILNIYMAAIFIQATYIMIPLFLQMNKLNLLNSLTALGVLYATMQFPFAIFLLTGFLRSIPRDYEEAAMIDGCGPFRILTSIIIPMCKPGIVTVCMISAMAAWNEYPVALVMVTDPTKATLPVGLANLYEIQRYATDWGALFAALVLALIPTVILFIVGQKQLVQGLSVGGVKG</sequence>
<keyword evidence="5 7" id="KW-1133">Transmembrane helix</keyword>
<evidence type="ECO:0000256" key="6">
    <source>
        <dbReference type="ARBA" id="ARBA00023136"/>
    </source>
</evidence>
<dbReference type="AlphaFoldDB" id="A0A943HK22"/>
<dbReference type="Gene3D" id="1.10.3720.10">
    <property type="entry name" value="MetI-like"/>
    <property type="match status" value="1"/>
</dbReference>
<keyword evidence="2 7" id="KW-0813">Transport</keyword>
<evidence type="ECO:0000256" key="7">
    <source>
        <dbReference type="RuleBase" id="RU363032"/>
    </source>
</evidence>
<feature type="transmembrane region" description="Helical" evidence="7">
    <location>
        <begin position="145"/>
        <end position="167"/>
    </location>
</feature>
<feature type="transmembrane region" description="Helical" evidence="7">
    <location>
        <begin position="80"/>
        <end position="101"/>
    </location>
</feature>
<organism evidence="9 10">
    <name type="scientific">Subdoligranulum variabile</name>
    <dbReference type="NCBI Taxonomy" id="214851"/>
    <lineage>
        <taxon>Bacteria</taxon>
        <taxon>Bacillati</taxon>
        <taxon>Bacillota</taxon>
        <taxon>Clostridia</taxon>
        <taxon>Eubacteriales</taxon>
        <taxon>Oscillospiraceae</taxon>
        <taxon>Subdoligranulum</taxon>
    </lineage>
</organism>
<keyword evidence="6 7" id="KW-0472">Membrane</keyword>
<evidence type="ECO:0000256" key="5">
    <source>
        <dbReference type="ARBA" id="ARBA00022989"/>
    </source>
</evidence>
<feature type="domain" description="ABC transmembrane type-1" evidence="8">
    <location>
        <begin position="76"/>
        <end position="269"/>
    </location>
</feature>
<dbReference type="InterPro" id="IPR035906">
    <property type="entry name" value="MetI-like_sf"/>
</dbReference>
<dbReference type="SUPFAM" id="SSF161098">
    <property type="entry name" value="MetI-like"/>
    <property type="match status" value="1"/>
</dbReference>
<name>A0A943HK22_9FIRM</name>
<dbReference type="Proteomes" id="UP000759273">
    <property type="component" value="Unassembled WGS sequence"/>
</dbReference>
<dbReference type="GO" id="GO:0055085">
    <property type="term" value="P:transmembrane transport"/>
    <property type="evidence" value="ECO:0007669"/>
    <property type="project" value="InterPro"/>
</dbReference>
<evidence type="ECO:0000256" key="3">
    <source>
        <dbReference type="ARBA" id="ARBA00022475"/>
    </source>
</evidence>
<dbReference type="PANTHER" id="PTHR32243:SF24">
    <property type="entry name" value="DIACETYLCHITOBIOSE UPTAKE SYSTEM PERMEASE PROTEIN NGCG"/>
    <property type="match status" value="1"/>
</dbReference>
<feature type="transmembrane region" description="Helical" evidence="7">
    <location>
        <begin position="188"/>
        <end position="213"/>
    </location>
</feature>
<comment type="similarity">
    <text evidence="7">Belongs to the binding-protein-dependent transport system permease family.</text>
</comment>
<feature type="transmembrane region" description="Helical" evidence="7">
    <location>
        <begin position="20"/>
        <end position="38"/>
    </location>
</feature>
<evidence type="ECO:0000313" key="9">
    <source>
        <dbReference type="EMBL" id="MBS5333246.1"/>
    </source>
</evidence>
<reference evidence="9" key="1">
    <citation type="submission" date="2021-02" db="EMBL/GenBank/DDBJ databases">
        <title>Infant gut strain persistence is associated with maternal origin, phylogeny, and functional potential including surface adhesion and iron acquisition.</title>
        <authorList>
            <person name="Lou Y.C."/>
        </authorList>
    </citation>
    <scope>NUCLEOTIDE SEQUENCE</scope>
    <source>
        <strain evidence="9">L3_101_000M1_dasL3_101_000M1_concoct_87</strain>
    </source>
</reference>
<feature type="transmembrane region" description="Helical" evidence="7">
    <location>
        <begin position="248"/>
        <end position="268"/>
    </location>
</feature>
<dbReference type="InterPro" id="IPR000515">
    <property type="entry name" value="MetI-like"/>
</dbReference>
<gene>
    <name evidence="9" type="ORF">KHY36_12060</name>
</gene>
<dbReference type="GO" id="GO:0005886">
    <property type="term" value="C:plasma membrane"/>
    <property type="evidence" value="ECO:0007669"/>
    <property type="project" value="UniProtKB-SubCell"/>
</dbReference>
<comment type="subcellular location">
    <subcellularLocation>
        <location evidence="1 7">Cell membrane</location>
        <topology evidence="1 7">Multi-pass membrane protein</topology>
    </subcellularLocation>
</comment>
<dbReference type="CDD" id="cd06261">
    <property type="entry name" value="TM_PBP2"/>
    <property type="match status" value="1"/>
</dbReference>